<dbReference type="EMBL" id="RWGY01000007">
    <property type="protein sequence ID" value="TVU41064.1"/>
    <property type="molecule type" value="Genomic_DNA"/>
</dbReference>
<organism evidence="1 2">
    <name type="scientific">Eragrostis curvula</name>
    <name type="common">weeping love grass</name>
    <dbReference type="NCBI Taxonomy" id="38414"/>
    <lineage>
        <taxon>Eukaryota</taxon>
        <taxon>Viridiplantae</taxon>
        <taxon>Streptophyta</taxon>
        <taxon>Embryophyta</taxon>
        <taxon>Tracheophyta</taxon>
        <taxon>Spermatophyta</taxon>
        <taxon>Magnoliopsida</taxon>
        <taxon>Liliopsida</taxon>
        <taxon>Poales</taxon>
        <taxon>Poaceae</taxon>
        <taxon>PACMAD clade</taxon>
        <taxon>Chloridoideae</taxon>
        <taxon>Eragrostideae</taxon>
        <taxon>Eragrostidinae</taxon>
        <taxon>Eragrostis</taxon>
    </lineage>
</organism>
<protein>
    <submittedName>
        <fullName evidence="1">Uncharacterized protein</fullName>
    </submittedName>
</protein>
<proteinExistence type="predicted"/>
<sequence>MALRYLATKVGMPGLRRASRVSPAAGSRPLTSCNCQGGANGVGKEVDEDIARLKAGFEAQREAFRKSVMEERRGRRMMIGSGAAGLVTAMIICEYH</sequence>
<reference evidence="1 2" key="1">
    <citation type="journal article" date="2019" name="Sci. Rep.">
        <title>A high-quality genome of Eragrostis curvula grass provides insights into Poaceae evolution and supports new strategies to enhance forage quality.</title>
        <authorList>
            <person name="Carballo J."/>
            <person name="Santos B.A.C.M."/>
            <person name="Zappacosta D."/>
            <person name="Garbus I."/>
            <person name="Selva J.P."/>
            <person name="Gallo C.A."/>
            <person name="Diaz A."/>
            <person name="Albertini E."/>
            <person name="Caccamo M."/>
            <person name="Echenique V."/>
        </authorList>
    </citation>
    <scope>NUCLEOTIDE SEQUENCE [LARGE SCALE GENOMIC DNA]</scope>
    <source>
        <strain evidence="2">cv. Victoria</strain>
        <tissue evidence="1">Leaf</tissue>
    </source>
</reference>
<accession>A0A5J9W0K3</accession>
<gene>
    <name evidence="1" type="ORF">EJB05_14555</name>
</gene>
<keyword evidence="2" id="KW-1185">Reference proteome</keyword>
<dbReference type="AlphaFoldDB" id="A0A5J9W0K3"/>
<dbReference type="Proteomes" id="UP000324897">
    <property type="component" value="Chromosome 4"/>
</dbReference>
<evidence type="ECO:0000313" key="2">
    <source>
        <dbReference type="Proteomes" id="UP000324897"/>
    </source>
</evidence>
<evidence type="ECO:0000313" key="1">
    <source>
        <dbReference type="EMBL" id="TVU41064.1"/>
    </source>
</evidence>
<name>A0A5J9W0K3_9POAL</name>
<comment type="caution">
    <text evidence="1">The sequence shown here is derived from an EMBL/GenBank/DDBJ whole genome shotgun (WGS) entry which is preliminary data.</text>
</comment>
<dbReference type="Gramene" id="TVU41064">
    <property type="protein sequence ID" value="TVU41064"/>
    <property type="gene ID" value="EJB05_14555"/>
</dbReference>